<proteinExistence type="predicted"/>
<keyword evidence="2" id="KW-1185">Reference proteome</keyword>
<dbReference type="OrthoDB" id="2048366at2"/>
<dbReference type="Proteomes" id="UP000184386">
    <property type="component" value="Unassembled WGS sequence"/>
</dbReference>
<dbReference type="EMBL" id="FRAC01000007">
    <property type="protein sequence ID" value="SHJ74253.1"/>
    <property type="molecule type" value="Genomic_DNA"/>
</dbReference>
<protein>
    <submittedName>
        <fullName evidence="1">Uncharacterized protein</fullName>
    </submittedName>
</protein>
<dbReference type="RefSeq" id="WP_073273031.1">
    <property type="nucleotide sequence ID" value="NZ_FRAC01000007.1"/>
</dbReference>
<gene>
    <name evidence="1" type="ORF">SAMN02745136_00702</name>
</gene>
<evidence type="ECO:0000313" key="1">
    <source>
        <dbReference type="EMBL" id="SHJ74253.1"/>
    </source>
</evidence>
<organism evidence="1 2">
    <name type="scientific">Anaerocolumna jejuensis DSM 15929</name>
    <dbReference type="NCBI Taxonomy" id="1121322"/>
    <lineage>
        <taxon>Bacteria</taxon>
        <taxon>Bacillati</taxon>
        <taxon>Bacillota</taxon>
        <taxon>Clostridia</taxon>
        <taxon>Lachnospirales</taxon>
        <taxon>Lachnospiraceae</taxon>
        <taxon>Anaerocolumna</taxon>
    </lineage>
</organism>
<evidence type="ECO:0000313" key="2">
    <source>
        <dbReference type="Proteomes" id="UP000184386"/>
    </source>
</evidence>
<dbReference type="AlphaFoldDB" id="A0A1M6LSU3"/>
<reference evidence="1 2" key="1">
    <citation type="submission" date="2016-11" db="EMBL/GenBank/DDBJ databases">
        <authorList>
            <person name="Jaros S."/>
            <person name="Januszkiewicz K."/>
            <person name="Wedrychowicz H."/>
        </authorList>
    </citation>
    <scope>NUCLEOTIDE SEQUENCE [LARGE SCALE GENOMIC DNA]</scope>
    <source>
        <strain evidence="1 2">DSM 15929</strain>
    </source>
</reference>
<sequence>MMKASLKKFYEYLGSDEELMYFVRMNADWNEESFIKMEQLIREVIRDYANDDSYPKRFIIYFMIEIPSIIGMLSHFKVCPEGYIQEGYTQESYRNLIAERVERLQKIRKDFIMSL</sequence>
<name>A0A1M6LSU3_9FIRM</name>
<accession>A0A1M6LSU3</accession>